<gene>
    <name evidence="1" type="ORF">E4U42_003899</name>
</gene>
<accession>A0A8K0J644</accession>
<organism evidence="1 2">
    <name type="scientific">Claviceps africana</name>
    <dbReference type="NCBI Taxonomy" id="83212"/>
    <lineage>
        <taxon>Eukaryota</taxon>
        <taxon>Fungi</taxon>
        <taxon>Dikarya</taxon>
        <taxon>Ascomycota</taxon>
        <taxon>Pezizomycotina</taxon>
        <taxon>Sordariomycetes</taxon>
        <taxon>Hypocreomycetidae</taxon>
        <taxon>Hypocreales</taxon>
        <taxon>Clavicipitaceae</taxon>
        <taxon>Claviceps</taxon>
    </lineage>
</organism>
<reference evidence="1" key="1">
    <citation type="journal article" date="2020" name="bioRxiv">
        <title>Whole genome comparisons of ergot fungi reveals the divergence and evolution of species within the genus Claviceps are the result of varying mechanisms driving genome evolution and host range expansion.</title>
        <authorList>
            <person name="Wyka S.A."/>
            <person name="Mondo S.J."/>
            <person name="Liu M."/>
            <person name="Dettman J."/>
            <person name="Nalam V."/>
            <person name="Broders K.D."/>
        </authorList>
    </citation>
    <scope>NUCLEOTIDE SEQUENCE</scope>
    <source>
        <strain evidence="1">CCC 489</strain>
    </source>
</reference>
<dbReference type="Proteomes" id="UP000811619">
    <property type="component" value="Unassembled WGS sequence"/>
</dbReference>
<evidence type="ECO:0000313" key="1">
    <source>
        <dbReference type="EMBL" id="KAG5925836.1"/>
    </source>
</evidence>
<evidence type="ECO:0000313" key="2">
    <source>
        <dbReference type="Proteomes" id="UP000811619"/>
    </source>
</evidence>
<keyword evidence="2" id="KW-1185">Reference proteome</keyword>
<dbReference type="EMBL" id="SRPY01000332">
    <property type="protein sequence ID" value="KAG5925836.1"/>
    <property type="molecule type" value="Genomic_DNA"/>
</dbReference>
<proteinExistence type="predicted"/>
<comment type="caution">
    <text evidence="1">The sequence shown here is derived from an EMBL/GenBank/DDBJ whole genome shotgun (WGS) entry which is preliminary data.</text>
</comment>
<dbReference type="AlphaFoldDB" id="A0A8K0J644"/>
<name>A0A8K0J644_9HYPO</name>
<protein>
    <submittedName>
        <fullName evidence="1">Uncharacterized protein</fullName>
    </submittedName>
</protein>
<dbReference type="OrthoDB" id="10609999at2759"/>
<sequence length="208" mass="22859">MSSASGLGDRGQLTSTSTTTSYDVTSRQFFTEAAMASQLAQQCYQGAFDLTLMGNNMPTMSHRPSQSGHFMHVSGHPYNLATSPPMAHRSPPPTAFGGQSVSMANLPYYITQIQMYPYYHGNHLPYPPNQGGLQGQSNMVYYPNQMIMDHAQSSFFYPQGGQYPQHMVPTHASSGLYMSGAPNPDGRTFQYRGGTPNRGSRSQDIMHI</sequence>